<organism evidence="10 11">
    <name type="scientific">Chrysochloris asiatica</name>
    <name type="common">Cape golden mole</name>
    <dbReference type="NCBI Taxonomy" id="185453"/>
    <lineage>
        <taxon>Eukaryota</taxon>
        <taxon>Metazoa</taxon>
        <taxon>Chordata</taxon>
        <taxon>Craniata</taxon>
        <taxon>Vertebrata</taxon>
        <taxon>Euteleostomi</taxon>
        <taxon>Mammalia</taxon>
        <taxon>Eutheria</taxon>
        <taxon>Afrotheria</taxon>
        <taxon>Chrysochloridae</taxon>
        <taxon>Chrysochlorinae</taxon>
        <taxon>Chrysochloris</taxon>
    </lineage>
</organism>
<dbReference type="Gene3D" id="2.60.40.10">
    <property type="entry name" value="Immunoglobulins"/>
    <property type="match status" value="3"/>
</dbReference>
<keyword evidence="3" id="KW-0732">Signal</keyword>
<evidence type="ECO:0000256" key="1">
    <source>
        <dbReference type="ARBA" id="ARBA00004479"/>
    </source>
</evidence>
<evidence type="ECO:0000256" key="5">
    <source>
        <dbReference type="ARBA" id="ARBA00023136"/>
    </source>
</evidence>
<evidence type="ECO:0000256" key="6">
    <source>
        <dbReference type="ARBA" id="ARBA00023170"/>
    </source>
</evidence>
<feature type="transmembrane region" description="Helical" evidence="8">
    <location>
        <begin position="397"/>
        <end position="417"/>
    </location>
</feature>
<dbReference type="AlphaFoldDB" id="A0A9B0WUS7"/>
<reference evidence="11" key="1">
    <citation type="submission" date="2025-08" db="UniProtKB">
        <authorList>
            <consortium name="RefSeq"/>
        </authorList>
    </citation>
    <scope>IDENTIFICATION</scope>
    <source>
        <tissue evidence="11">Spleen</tissue>
    </source>
</reference>
<protein>
    <submittedName>
        <fullName evidence="11">Interleukin-5 receptor subunit alpha</fullName>
    </submittedName>
</protein>
<dbReference type="Pfam" id="PF09240">
    <property type="entry name" value="IL6Ra-bind"/>
    <property type="match status" value="1"/>
</dbReference>
<name>A0A9B0WUS7_CHRAS</name>
<dbReference type="GeneID" id="102840347"/>
<feature type="transmembrane region" description="Helical" evidence="8">
    <location>
        <begin position="55"/>
        <end position="73"/>
    </location>
</feature>
<evidence type="ECO:0000313" key="10">
    <source>
        <dbReference type="Proteomes" id="UP000504623"/>
    </source>
</evidence>
<evidence type="ECO:0000259" key="9">
    <source>
        <dbReference type="PROSITE" id="PS50853"/>
    </source>
</evidence>
<keyword evidence="7" id="KW-0325">Glycoprotein</keyword>
<dbReference type="SUPFAM" id="SSF49265">
    <property type="entry name" value="Fibronectin type III"/>
    <property type="match status" value="2"/>
</dbReference>
<gene>
    <name evidence="11" type="primary">IL5RA</name>
</gene>
<evidence type="ECO:0000313" key="11">
    <source>
        <dbReference type="RefSeq" id="XP_006868741.1"/>
    </source>
</evidence>
<comment type="subcellular location">
    <subcellularLocation>
        <location evidence="1">Membrane</location>
        <topology evidence="1">Single-pass type I membrane protein</topology>
    </subcellularLocation>
</comment>
<dbReference type="FunFam" id="2.60.40.10:FF:000818">
    <property type="entry name" value="Interleukin 5 receptor subunit alpha"/>
    <property type="match status" value="1"/>
</dbReference>
<dbReference type="RefSeq" id="XP_006868741.1">
    <property type="nucleotide sequence ID" value="XM_006868679.1"/>
</dbReference>
<keyword evidence="10" id="KW-1185">Reference proteome</keyword>
<evidence type="ECO:0000256" key="3">
    <source>
        <dbReference type="ARBA" id="ARBA00022729"/>
    </source>
</evidence>
<dbReference type="PROSITE" id="PS50853">
    <property type="entry name" value="FN3"/>
    <property type="match status" value="1"/>
</dbReference>
<dbReference type="GO" id="GO:0004896">
    <property type="term" value="F:cytokine receptor activity"/>
    <property type="evidence" value="ECO:0007669"/>
    <property type="project" value="TreeGrafter"/>
</dbReference>
<dbReference type="InterPro" id="IPR036116">
    <property type="entry name" value="FN3_sf"/>
</dbReference>
<dbReference type="CTD" id="3568"/>
<keyword evidence="6 11" id="KW-0675">Receptor</keyword>
<sequence length="475" mass="54579">MLHWELGTCWRGKILSGAAEQHSFRHKLNFKEFNTYLLEATRVLKEFSIDLIKQGLIIMLAAILILFGATAILQADLIPDTKSLLLPPANFTIKIIGLAQVLLRWEPDPQQELRNAVLGYAVRINTPQEDDYETRDTERRCVTILHKGFSASVQTIFWNEHSLPASSWVTAELKDPPGSPGTSIVNLTCTTNTVIDKYTLLRPYQVSLHCTWLVGQEAPEDTQYFFYYRYGPWTEECQEYSKDTLKRNIACWFPRTVINSKGRDRLAVYINGSSRHAIIKPYDQLFDLHAIDQVNPPMNITAEIDGVHLSIQWEKPVSFFPIHCFQYEVKIQSTRNNYVQIEKTTTNAFTSVIDAISKYSVQVRATVESVCRAEGRWSEWTQPIYVGNDEQTPSREWLLIILPVAIFFILLMISLICRICHLWAKLFPPVPAPKNNIQDLFVSTMHEKFSSNETEIEVINYVDEHGLEILEDSVF</sequence>
<proteinExistence type="predicted"/>
<feature type="domain" description="Fibronectin type-III" evidence="9">
    <location>
        <begin position="296"/>
        <end position="389"/>
    </location>
</feature>
<keyword evidence="2 8" id="KW-0812">Transmembrane</keyword>
<evidence type="ECO:0000256" key="7">
    <source>
        <dbReference type="ARBA" id="ARBA00023180"/>
    </source>
</evidence>
<dbReference type="PANTHER" id="PTHR23037">
    <property type="entry name" value="CYTOKINE RECEPTOR"/>
    <property type="match status" value="1"/>
</dbReference>
<keyword evidence="5 8" id="KW-0472">Membrane</keyword>
<evidence type="ECO:0000256" key="4">
    <source>
        <dbReference type="ARBA" id="ARBA00022989"/>
    </source>
</evidence>
<dbReference type="PANTHER" id="PTHR23037:SF46">
    <property type="entry name" value="INTERLEUKIN 5 RECEPTOR SUBUNIT ALPHA"/>
    <property type="match status" value="1"/>
</dbReference>
<dbReference type="FunFam" id="2.60.40.10:FF:000741">
    <property type="entry name" value="Interleukin 5 receptor subunit alpha"/>
    <property type="match status" value="1"/>
</dbReference>
<keyword evidence="4 8" id="KW-1133">Transmembrane helix</keyword>
<dbReference type="GO" id="GO:0009897">
    <property type="term" value="C:external side of plasma membrane"/>
    <property type="evidence" value="ECO:0007669"/>
    <property type="project" value="TreeGrafter"/>
</dbReference>
<dbReference type="InterPro" id="IPR015321">
    <property type="entry name" value="TypeI_recpt_CBD"/>
</dbReference>
<dbReference type="InterPro" id="IPR003961">
    <property type="entry name" value="FN3_dom"/>
</dbReference>
<dbReference type="OrthoDB" id="9890439at2759"/>
<evidence type="ECO:0000256" key="2">
    <source>
        <dbReference type="ARBA" id="ARBA00022692"/>
    </source>
</evidence>
<accession>A0A9B0WUS7</accession>
<dbReference type="InterPro" id="IPR013783">
    <property type="entry name" value="Ig-like_fold"/>
</dbReference>
<evidence type="ECO:0000256" key="8">
    <source>
        <dbReference type="SAM" id="Phobius"/>
    </source>
</evidence>
<dbReference type="Proteomes" id="UP000504623">
    <property type="component" value="Unplaced"/>
</dbReference>